<evidence type="ECO:0000313" key="3">
    <source>
        <dbReference type="Proteomes" id="UP000437748"/>
    </source>
</evidence>
<feature type="transmembrane region" description="Helical" evidence="1">
    <location>
        <begin position="15"/>
        <end position="32"/>
    </location>
</feature>
<gene>
    <name evidence="2" type="ORF">GCL60_03260</name>
</gene>
<organism evidence="2 3">
    <name type="scientific">Silvanigrella paludirubra</name>
    <dbReference type="NCBI Taxonomy" id="2499159"/>
    <lineage>
        <taxon>Bacteria</taxon>
        <taxon>Pseudomonadati</taxon>
        <taxon>Bdellovibrionota</taxon>
        <taxon>Oligoflexia</taxon>
        <taxon>Silvanigrellales</taxon>
        <taxon>Silvanigrellaceae</taxon>
        <taxon>Silvanigrella</taxon>
    </lineage>
</organism>
<dbReference type="RefSeq" id="WP_153418489.1">
    <property type="nucleotide sequence ID" value="NZ_WFLM01000001.1"/>
</dbReference>
<evidence type="ECO:0000256" key="1">
    <source>
        <dbReference type="SAM" id="Phobius"/>
    </source>
</evidence>
<proteinExistence type="predicted"/>
<keyword evidence="1" id="KW-0812">Transmembrane</keyword>
<dbReference type="AlphaFoldDB" id="A0A6N6VZY4"/>
<dbReference type="OrthoDB" id="9772014at2"/>
<keyword evidence="3" id="KW-1185">Reference proteome</keyword>
<name>A0A6N6VZY4_9BACT</name>
<keyword evidence="1" id="KW-1133">Transmembrane helix</keyword>
<accession>A0A6N6VZY4</accession>
<comment type="caution">
    <text evidence="2">The sequence shown here is derived from an EMBL/GenBank/DDBJ whole genome shotgun (WGS) entry which is preliminary data.</text>
</comment>
<dbReference type="Gene3D" id="2.40.160.60">
    <property type="entry name" value="Outer membrane protein transport protein (OMPP1/FadL/TodX)"/>
    <property type="match status" value="1"/>
</dbReference>
<dbReference type="SUPFAM" id="SSF56935">
    <property type="entry name" value="Porins"/>
    <property type="match status" value="1"/>
</dbReference>
<protein>
    <submittedName>
        <fullName evidence="2">Uncharacterized protein</fullName>
    </submittedName>
</protein>
<sequence>MKIFYYLNTNWKDNLKILFIIIFFLIHFQIFGDWHHYNDFLIGDRAVAMGGAYTAISSDASGIYYNPGGIAFSSDKELSVSTSGFYFNTLKINSFFGATDYKLNDTTFDSLNGFLGYTMKLTMFDEDYFIGFSIYVPDNENNFRRLNFNSSSKLLYSDNSLEINKMNYIKRETQKESNYSVSISKKIFSNLGLGLSVGFFNYQEENLETLNLLLGPFKTNSGEVYKLISGEFDTSALIRGVSLNFGVLYKLIESFSIGLSLNYKYPIIKEALGHSTSSFVITDANSSPLGPGFINSDDGSPVYQYGFLENSINNKSFLKKMPFEIRFGMAWQILNVSLLGLDLDYHTGVHSDIDYFSVKPILNVSLGSDTNIYDNIFLRMGFFTNKYAGTDVSSEGIIDSDFYGVTSGVAYKNDKNSIFSLTAVYQKTFNAKYTINIIDSKSNYPSADLSSLIVMLGISSNL</sequence>
<dbReference type="Proteomes" id="UP000437748">
    <property type="component" value="Unassembled WGS sequence"/>
</dbReference>
<reference evidence="2 3" key="1">
    <citation type="submission" date="2019-10" db="EMBL/GenBank/DDBJ databases">
        <title>New species of Slilvanegrellaceae.</title>
        <authorList>
            <person name="Pitt A."/>
            <person name="Hahn M.W."/>
        </authorList>
    </citation>
    <scope>NUCLEOTIDE SEQUENCE [LARGE SCALE GENOMIC DNA]</scope>
    <source>
        <strain evidence="2 3">SP-Ram-0.45-NSY-1</strain>
    </source>
</reference>
<dbReference type="EMBL" id="WFLM01000001">
    <property type="protein sequence ID" value="KAB8040966.1"/>
    <property type="molecule type" value="Genomic_DNA"/>
</dbReference>
<evidence type="ECO:0000313" key="2">
    <source>
        <dbReference type="EMBL" id="KAB8040966.1"/>
    </source>
</evidence>
<keyword evidence="1" id="KW-0472">Membrane</keyword>